<dbReference type="KEGG" id="upl:DSM104440_00105"/>
<feature type="domain" description="STAS" evidence="6">
    <location>
        <begin position="460"/>
        <end position="557"/>
    </location>
</feature>
<dbReference type="GO" id="GO:0055085">
    <property type="term" value="P:transmembrane transport"/>
    <property type="evidence" value="ECO:0007669"/>
    <property type="project" value="InterPro"/>
</dbReference>
<dbReference type="InterPro" id="IPR001902">
    <property type="entry name" value="SLC26A/SulP_fam"/>
</dbReference>
<reference evidence="7 8" key="1">
    <citation type="submission" date="2020-04" db="EMBL/GenBank/DDBJ databases">
        <title>Usitatibacter rugosus gen. nov., sp. nov. and Usitatibacter palustris sp. nov., novel members of Usitatibacteraceae fam. nov. within the order Nitrosomonadales isolated from soil.</title>
        <authorList>
            <person name="Huber K.J."/>
            <person name="Neumann-Schaal M."/>
            <person name="Geppert A."/>
            <person name="Luckner M."/>
            <person name="Wanner G."/>
            <person name="Overmann J."/>
        </authorList>
    </citation>
    <scope>NUCLEOTIDE SEQUENCE [LARGE SCALE GENOMIC DNA]</scope>
    <source>
        <strain evidence="7 8">Swamp67</strain>
    </source>
</reference>
<evidence type="ECO:0000256" key="2">
    <source>
        <dbReference type="ARBA" id="ARBA00022692"/>
    </source>
</evidence>
<feature type="transmembrane region" description="Helical" evidence="5">
    <location>
        <begin position="102"/>
        <end position="122"/>
    </location>
</feature>
<keyword evidence="2 5" id="KW-0812">Transmembrane</keyword>
<protein>
    <submittedName>
        <fullName evidence="7">C4-dicarboxylic acid transporter DauA</fullName>
    </submittedName>
</protein>
<evidence type="ECO:0000256" key="5">
    <source>
        <dbReference type="SAM" id="Phobius"/>
    </source>
</evidence>
<feature type="transmembrane region" description="Helical" evidence="5">
    <location>
        <begin position="348"/>
        <end position="379"/>
    </location>
</feature>
<dbReference type="Proteomes" id="UP000503096">
    <property type="component" value="Chromosome"/>
</dbReference>
<dbReference type="AlphaFoldDB" id="A0A6M4H1W5"/>
<keyword evidence="8" id="KW-1185">Reference proteome</keyword>
<dbReference type="SUPFAM" id="SSF52091">
    <property type="entry name" value="SpoIIaa-like"/>
    <property type="match status" value="1"/>
</dbReference>
<dbReference type="PANTHER" id="PTHR11814">
    <property type="entry name" value="SULFATE TRANSPORTER"/>
    <property type="match status" value="1"/>
</dbReference>
<evidence type="ECO:0000259" key="6">
    <source>
        <dbReference type="PROSITE" id="PS50801"/>
    </source>
</evidence>
<accession>A0A6M4H1W5</accession>
<feature type="transmembrane region" description="Helical" evidence="5">
    <location>
        <begin position="400"/>
        <end position="430"/>
    </location>
</feature>
<evidence type="ECO:0000256" key="3">
    <source>
        <dbReference type="ARBA" id="ARBA00022989"/>
    </source>
</evidence>
<keyword evidence="3 5" id="KW-1133">Transmembrane helix</keyword>
<evidence type="ECO:0000256" key="4">
    <source>
        <dbReference type="ARBA" id="ARBA00023136"/>
    </source>
</evidence>
<dbReference type="EMBL" id="CP053073">
    <property type="protein sequence ID" value="QJR13322.1"/>
    <property type="molecule type" value="Genomic_DNA"/>
</dbReference>
<feature type="transmembrane region" description="Helical" evidence="5">
    <location>
        <begin position="62"/>
        <end position="82"/>
    </location>
</feature>
<dbReference type="GO" id="GO:0016020">
    <property type="term" value="C:membrane"/>
    <property type="evidence" value="ECO:0007669"/>
    <property type="project" value="UniProtKB-SubCell"/>
</dbReference>
<feature type="transmembrane region" description="Helical" evidence="5">
    <location>
        <begin position="29"/>
        <end position="50"/>
    </location>
</feature>
<sequence>MKRVARLVRFKFRPRLVDTLKQGYSREDFAADLASGVTVALIALPLAMAFGIASGVRPEQGIVTAIVAGLLISLLGGSRVQIGGPAGAFVALLYGIVDQYGVANLLIATMLAGVLLFTMGALKFGTLVRFVPVPIIVGFTAGIAVIIGLSQLRDFLGLHVDRMPSNFFSQIAVLRDHLHTANPWAIAVGLVSLLVIVVWPAPGAQNRAGVFTRLTAKLPATIVVLFASTLVVRLADLPVETIGSRFGSMPAGLPAPRFPAFDWATVQYLFAPTVAIALLGALESLLCARVADNLIDDRHDPDQELMAQGIANFIAPLFGGIAATGTIARTVTNVKSGARSPVAGIVHAITLLLIVVLLAPFALGVPLAALAAILLWVAFNMGGWREFRLMQRYSLLYRATMVSTFALTVMLDITVAVQVGIILSCVFFIYRMSQLTHIDPIALPANVAALPDGQRVRAWRVFGTLFFGSVTKLEALIDPAAKSGEIVLLDLDHVINMDNTGLEALEHVYRHTLKHGSRLVVVAPNEQPLNMMRRAGFTARLGDENLFATLDEALASLRQSPPSPT</sequence>
<evidence type="ECO:0000313" key="8">
    <source>
        <dbReference type="Proteomes" id="UP000503096"/>
    </source>
</evidence>
<dbReference type="FunCoup" id="A0A6M4H1W5">
    <property type="interactions" value="197"/>
</dbReference>
<name>A0A6M4H1W5_9PROT</name>
<dbReference type="InterPro" id="IPR036513">
    <property type="entry name" value="STAS_dom_sf"/>
</dbReference>
<gene>
    <name evidence="7" type="primary">dauA</name>
    <name evidence="7" type="ORF">DSM104440_00105</name>
</gene>
<feature type="transmembrane region" description="Helical" evidence="5">
    <location>
        <begin position="184"/>
        <end position="202"/>
    </location>
</feature>
<evidence type="ECO:0000313" key="7">
    <source>
        <dbReference type="EMBL" id="QJR13322.1"/>
    </source>
</evidence>
<dbReference type="Pfam" id="PF01740">
    <property type="entry name" value="STAS"/>
    <property type="match status" value="1"/>
</dbReference>
<dbReference type="InterPro" id="IPR011547">
    <property type="entry name" value="SLC26A/SulP_dom"/>
</dbReference>
<dbReference type="InParanoid" id="A0A6M4H1W5"/>
<dbReference type="InterPro" id="IPR002645">
    <property type="entry name" value="STAS_dom"/>
</dbReference>
<dbReference type="RefSeq" id="WP_171159753.1">
    <property type="nucleotide sequence ID" value="NZ_CP053073.1"/>
</dbReference>
<proteinExistence type="predicted"/>
<dbReference type="Gene3D" id="3.30.750.24">
    <property type="entry name" value="STAS domain"/>
    <property type="match status" value="1"/>
</dbReference>
<organism evidence="7 8">
    <name type="scientific">Usitatibacter palustris</name>
    <dbReference type="NCBI Taxonomy" id="2732487"/>
    <lineage>
        <taxon>Bacteria</taxon>
        <taxon>Pseudomonadati</taxon>
        <taxon>Pseudomonadota</taxon>
        <taxon>Betaproteobacteria</taxon>
        <taxon>Nitrosomonadales</taxon>
        <taxon>Usitatibacteraceae</taxon>
        <taxon>Usitatibacter</taxon>
    </lineage>
</organism>
<feature type="transmembrane region" description="Helical" evidence="5">
    <location>
        <begin position="268"/>
        <end position="288"/>
    </location>
</feature>
<dbReference type="CDD" id="cd07042">
    <property type="entry name" value="STAS_SulP_like_sulfate_transporter"/>
    <property type="match status" value="1"/>
</dbReference>
<keyword evidence="4 5" id="KW-0472">Membrane</keyword>
<feature type="transmembrane region" description="Helical" evidence="5">
    <location>
        <begin position="129"/>
        <end position="149"/>
    </location>
</feature>
<dbReference type="PROSITE" id="PS50801">
    <property type="entry name" value="STAS"/>
    <property type="match status" value="1"/>
</dbReference>
<evidence type="ECO:0000256" key="1">
    <source>
        <dbReference type="ARBA" id="ARBA00004141"/>
    </source>
</evidence>
<feature type="transmembrane region" description="Helical" evidence="5">
    <location>
        <begin position="214"/>
        <end position="235"/>
    </location>
</feature>
<comment type="subcellular location">
    <subcellularLocation>
        <location evidence="1">Membrane</location>
        <topology evidence="1">Multi-pass membrane protein</topology>
    </subcellularLocation>
</comment>
<feature type="transmembrane region" description="Helical" evidence="5">
    <location>
        <begin position="309"/>
        <end position="328"/>
    </location>
</feature>
<dbReference type="Pfam" id="PF00916">
    <property type="entry name" value="Sulfate_transp"/>
    <property type="match status" value="1"/>
</dbReference>